<dbReference type="PANTHER" id="PTHR43439">
    <property type="entry name" value="PHENYLACETATE-COENZYME A LIGASE"/>
    <property type="match status" value="1"/>
</dbReference>
<evidence type="ECO:0000259" key="4">
    <source>
        <dbReference type="Pfam" id="PF07993"/>
    </source>
</evidence>
<dbReference type="InterPro" id="IPR013120">
    <property type="entry name" value="FAR_NAD-bd"/>
</dbReference>
<dbReference type="SUPFAM" id="SSF56801">
    <property type="entry name" value="Acetyl-CoA synthetase-like"/>
    <property type="match status" value="1"/>
</dbReference>
<dbReference type="InterPro" id="IPR051414">
    <property type="entry name" value="Adenylate-forming_Reductase"/>
</dbReference>
<proteinExistence type="predicted"/>
<dbReference type="PROSITE" id="PS00455">
    <property type="entry name" value="AMP_BINDING"/>
    <property type="match status" value="1"/>
</dbReference>
<dbReference type="Gene3D" id="3.40.50.12780">
    <property type="entry name" value="N-terminal domain of ligase-like"/>
    <property type="match status" value="1"/>
</dbReference>
<evidence type="ECO:0008006" key="7">
    <source>
        <dbReference type="Google" id="ProtNLM"/>
    </source>
</evidence>
<dbReference type="InterPro" id="IPR000873">
    <property type="entry name" value="AMP-dep_synth/lig_dom"/>
</dbReference>
<dbReference type="AlphaFoldDB" id="A0AAN6IEM0"/>
<dbReference type="Proteomes" id="UP001203852">
    <property type="component" value="Unassembled WGS sequence"/>
</dbReference>
<evidence type="ECO:0000256" key="1">
    <source>
        <dbReference type="ARBA" id="ARBA00022450"/>
    </source>
</evidence>
<keyword evidence="1" id="KW-0596">Phosphopantetheine</keyword>
<keyword evidence="2" id="KW-0597">Phosphoprotein</keyword>
<dbReference type="Gene3D" id="3.40.50.720">
    <property type="entry name" value="NAD(P)-binding Rossmann-like Domain"/>
    <property type="match status" value="1"/>
</dbReference>
<evidence type="ECO:0000256" key="2">
    <source>
        <dbReference type="ARBA" id="ARBA00022553"/>
    </source>
</evidence>
<gene>
    <name evidence="5" type="ORF">EDD36DRAFT_487247</name>
</gene>
<dbReference type="Pfam" id="PF00501">
    <property type="entry name" value="AMP-binding"/>
    <property type="match status" value="1"/>
</dbReference>
<evidence type="ECO:0000259" key="3">
    <source>
        <dbReference type="Pfam" id="PF00501"/>
    </source>
</evidence>
<dbReference type="Pfam" id="PF23562">
    <property type="entry name" value="AMP-binding_C_3"/>
    <property type="match status" value="1"/>
</dbReference>
<protein>
    <recommendedName>
        <fullName evidence="7">Carrier domain-containing protein</fullName>
    </recommendedName>
</protein>
<dbReference type="EMBL" id="MU404353">
    <property type="protein sequence ID" value="KAI1614603.1"/>
    <property type="molecule type" value="Genomic_DNA"/>
</dbReference>
<dbReference type="Pfam" id="PF07993">
    <property type="entry name" value="NAD_binding_4"/>
    <property type="match status" value="1"/>
</dbReference>
<feature type="domain" description="Thioester reductase (TE)" evidence="4">
    <location>
        <begin position="699"/>
        <end position="937"/>
    </location>
</feature>
<keyword evidence="6" id="KW-1185">Reference proteome</keyword>
<evidence type="ECO:0000313" key="5">
    <source>
        <dbReference type="EMBL" id="KAI1614603.1"/>
    </source>
</evidence>
<dbReference type="InterPro" id="IPR020845">
    <property type="entry name" value="AMP-binding_CS"/>
</dbReference>
<evidence type="ECO:0000313" key="6">
    <source>
        <dbReference type="Proteomes" id="UP001203852"/>
    </source>
</evidence>
<dbReference type="PANTHER" id="PTHR43439:SF2">
    <property type="entry name" value="ENZYME, PUTATIVE (JCVI)-RELATED"/>
    <property type="match status" value="1"/>
</dbReference>
<comment type="caution">
    <text evidence="5">The sequence shown here is derived from an EMBL/GenBank/DDBJ whole genome shotgun (WGS) entry which is preliminary data.</text>
</comment>
<accession>A0AAN6IEM0</accession>
<name>A0AAN6IEM0_9EURO</name>
<feature type="domain" description="AMP-dependent synthetase/ligase" evidence="3">
    <location>
        <begin position="33"/>
        <end position="350"/>
    </location>
</feature>
<dbReference type="PROSITE" id="PS00012">
    <property type="entry name" value="PHOSPHOPANTETHEINE"/>
    <property type="match status" value="1"/>
</dbReference>
<dbReference type="InterPro" id="IPR036291">
    <property type="entry name" value="NAD(P)-bd_dom_sf"/>
</dbReference>
<dbReference type="InterPro" id="IPR042099">
    <property type="entry name" value="ANL_N_sf"/>
</dbReference>
<dbReference type="InterPro" id="IPR006162">
    <property type="entry name" value="Ppantetheine_attach_site"/>
</dbReference>
<sequence length="1061" mass="117829">MPTVEIPGGCHGERLIPHIVDAYAHSNPERAYALVPLYLDGRMEYRTITMRDLSNAVNRAAWWLKENLGQSTDFETLAYMGPADIRYGIFFIAAIKVGYKFLVPSARNSVSGNVSLFAACQCKKIVCGNDIVKRLGALESQILGLQHFVVEELEDLLSSESPNFPYNKTHAEAVKDPVLICHTSGSTGAPKPIVLPNGAFSVIDNQRKLSKIEGRQNMDYSLFDLDGNYFVNTFPGFHVGGMVAMAALPIYYNTAIVMVPHDQPANGQLLAQVLSRVIARAIFSPPTVIEELLETTDGSNKLAKLDFIMYGGGPLSPMAGQSISESTLCVSVIGSTECGIIPARVPPKEAWNYFEFHPEYKAEMVHIADDIYELTIPNPPQMAWIHTIYHTFPDVEVWHTNDHYKQHPENRKLFTFRGRGDDVIVLSNGEKFQPVTAESVVQSHPDVDGALVVGTGRFQPVLIIEPRTHPDDPERFINSIWPAVEAANKESAAHGRIFKGKVLLTSPEKPFVRTSKGTIIRARSAALYEGEVEELFAEAAKNPDIRALSQEEVQSFDALRKAVGQYIRPVIPDLSPDSDGDVEDFFSFGLDSVRTLELSNGLRALLRPHVTSNHLTAISSRLIYAYPSIETLSRQLCKLLPSQDLESTDNTSSERSTRMAAMLERYADDLPKRSPLLPENKDVSLVHVYDHGQGLCIALTGSTGSLGSQLLCALLADRRIGSVVCLNRAYDGQQRTLQRLGELRTTIDMSKVEFYKVDFESIKLGLQEDTYHALLARVDVIVHNAWRVDFNQALQSFEPQIRGVRHLIDWAANSGRRPRLSFVSSISSVAQWSDSYPNKQEIPESSLTEVDYNVALPMGYGESKHVAERLLAIAADVARITVDVLRLGQVAGPISPNAGSWNRSEWFPALIETSKSTNRIPDRLPEVNWVPVDVLAGIIVDLLHHEHGGCKTFNLLNPHTRPWEELTSTIQRNIGGNVVPFKAWIHDLQSVDSSDPSEVKSKPALKILDWFVGLEQSMSSGRSQPSFRTVNGIEASRVMAELQPVSYAWMEHWLKSLPLES</sequence>
<reference evidence="5" key="1">
    <citation type="journal article" date="2022" name="bioRxiv">
        <title>Deciphering the potential niche of two novel black yeast fungi from a biological soil crust based on their genomes, phenotypes, and melanin regulation.</title>
        <authorList>
            <consortium name="DOE Joint Genome Institute"/>
            <person name="Carr E.C."/>
            <person name="Barton Q."/>
            <person name="Grambo S."/>
            <person name="Sullivan M."/>
            <person name="Renfro C.M."/>
            <person name="Kuo A."/>
            <person name="Pangilinan J."/>
            <person name="Lipzen A."/>
            <person name="Keymanesh K."/>
            <person name="Savage E."/>
            <person name="Barry K."/>
            <person name="Grigoriev I.V."/>
            <person name="Riekhof W.R."/>
            <person name="Harris S.S."/>
        </authorList>
    </citation>
    <scope>NUCLEOTIDE SEQUENCE</scope>
    <source>
        <strain evidence="5">JF 03-4F</strain>
    </source>
</reference>
<organism evidence="5 6">
    <name type="scientific">Exophiala viscosa</name>
    <dbReference type="NCBI Taxonomy" id="2486360"/>
    <lineage>
        <taxon>Eukaryota</taxon>
        <taxon>Fungi</taxon>
        <taxon>Dikarya</taxon>
        <taxon>Ascomycota</taxon>
        <taxon>Pezizomycotina</taxon>
        <taxon>Eurotiomycetes</taxon>
        <taxon>Chaetothyriomycetidae</taxon>
        <taxon>Chaetothyriales</taxon>
        <taxon>Herpotrichiellaceae</taxon>
        <taxon>Exophiala</taxon>
    </lineage>
</organism>
<dbReference type="SUPFAM" id="SSF51735">
    <property type="entry name" value="NAD(P)-binding Rossmann-fold domains"/>
    <property type="match status" value="1"/>
</dbReference>